<name>A0A0D1LRA5_9LACO</name>
<dbReference type="Proteomes" id="UP000032287">
    <property type="component" value="Unassembled WGS sequence"/>
</dbReference>
<dbReference type="STRING" id="137591.AO080_02280"/>
<comment type="similarity">
    <text evidence="5">Belongs to the class-III pyridoxal-phosphate-dependent aminotransferase family.</text>
</comment>
<keyword evidence="4 5" id="KW-0663">Pyridoxal phosphate</keyword>
<reference evidence="6" key="1">
    <citation type="journal article" date="2015" name="Microbiology (Mosc.)">
        <title>Genomics of the Weissella cibaria species with an examination of its metabolic traits.</title>
        <authorList>
            <person name="Lynch K.M."/>
            <person name="Lucid A."/>
            <person name="Arendt E.K."/>
            <person name="Sleator R.D."/>
            <person name="Lucey B."/>
            <person name="Coffey A."/>
        </authorList>
    </citation>
    <scope>NUCLEOTIDE SEQUENCE [LARGE SCALE GENOMIC DNA]</scope>
    <source>
        <strain evidence="6">MG1</strain>
    </source>
</reference>
<evidence type="ECO:0000256" key="2">
    <source>
        <dbReference type="ARBA" id="ARBA00022576"/>
    </source>
</evidence>
<dbReference type="Gene3D" id="3.40.640.10">
    <property type="entry name" value="Type I PLP-dependent aspartate aminotransferase-like (Major domain)"/>
    <property type="match status" value="1"/>
</dbReference>
<evidence type="ECO:0000256" key="5">
    <source>
        <dbReference type="RuleBase" id="RU003560"/>
    </source>
</evidence>
<dbReference type="eggNOG" id="COG4992">
    <property type="taxonomic scope" value="Bacteria"/>
</dbReference>
<dbReference type="Pfam" id="PF00202">
    <property type="entry name" value="Aminotran_3"/>
    <property type="match status" value="1"/>
</dbReference>
<dbReference type="InterPro" id="IPR015424">
    <property type="entry name" value="PyrdxlP-dep_Trfase"/>
</dbReference>
<evidence type="ECO:0000313" key="6">
    <source>
        <dbReference type="EMBL" id="KIU22575.1"/>
    </source>
</evidence>
<dbReference type="PIRSF" id="PIRSF000521">
    <property type="entry name" value="Transaminase_4ab_Lys_Orn"/>
    <property type="match status" value="1"/>
</dbReference>
<gene>
    <name evidence="6" type="primary">argD</name>
    <name evidence="6" type="ORF">QX99_00079</name>
</gene>
<proteinExistence type="inferred from homology"/>
<keyword evidence="3 6" id="KW-0808">Transferase</keyword>
<dbReference type="InterPro" id="IPR015422">
    <property type="entry name" value="PyrdxlP-dep_Trfase_small"/>
</dbReference>
<evidence type="ECO:0000256" key="3">
    <source>
        <dbReference type="ARBA" id="ARBA00022679"/>
    </source>
</evidence>
<dbReference type="InterPro" id="IPR015421">
    <property type="entry name" value="PyrdxlP-dep_Trfase_major"/>
</dbReference>
<comment type="cofactor">
    <cofactor evidence="1">
        <name>pyridoxal 5'-phosphate</name>
        <dbReference type="ChEBI" id="CHEBI:597326"/>
    </cofactor>
</comment>
<comment type="caution">
    <text evidence="6">The sequence shown here is derived from an EMBL/GenBank/DDBJ whole genome shotgun (WGS) entry which is preliminary data.</text>
</comment>
<dbReference type="PANTHER" id="PTHR11986">
    <property type="entry name" value="AMINOTRANSFERASE CLASS III"/>
    <property type="match status" value="1"/>
</dbReference>
<dbReference type="PANTHER" id="PTHR11986:SF79">
    <property type="entry name" value="ACETYLORNITHINE AMINOTRANSFERASE, MITOCHONDRIAL"/>
    <property type="match status" value="1"/>
</dbReference>
<sequence>MSHLFETYARSDIELVDGHDAYVVDALGNEYLDFGAGIGVMNLGYHPSSVQAAVEKQIKGIWHTSNLYKSTLQERVAGLLTQGTDRLVFFANSGAEANEAALKLARRYTGKHKIMNFAQAFHGRTYGALSLTPVTAYQAGYGVDQDVVTVPFNQQAAIDQLDDTCAAVILEVVQGEGGIHVADRSWLQRLVNKAQHLGVLVIVDEVQSGMGRTGSLYAYEQFDIVPDIVTVAKALANGLPVGAMIGQAKLGTAFQPGSHGTTFGGNPVVMASAYAVLQSLTPEFLADVQQKGLAIMHDLVQGSQNLQQVKAVRGLGLMIGIELTTDVQPVLMKLRERGILALAAQGNTLRLLPVLTMDEQEMHAGVMAILTTIGEA</sequence>
<organism evidence="6 7">
    <name type="scientific">Weissella cibaria</name>
    <dbReference type="NCBI Taxonomy" id="137591"/>
    <lineage>
        <taxon>Bacteria</taxon>
        <taxon>Bacillati</taxon>
        <taxon>Bacillota</taxon>
        <taxon>Bacilli</taxon>
        <taxon>Lactobacillales</taxon>
        <taxon>Lactobacillaceae</taxon>
        <taxon>Weissella</taxon>
    </lineage>
</organism>
<dbReference type="SUPFAM" id="SSF53383">
    <property type="entry name" value="PLP-dependent transferases"/>
    <property type="match status" value="1"/>
</dbReference>
<evidence type="ECO:0000256" key="4">
    <source>
        <dbReference type="ARBA" id="ARBA00022898"/>
    </source>
</evidence>
<protein>
    <submittedName>
        <fullName evidence="6">ArgD protein</fullName>
        <ecNumber evidence="6">2.6.1.11</ecNumber>
    </submittedName>
</protein>
<keyword evidence="7" id="KW-1185">Reference proteome</keyword>
<evidence type="ECO:0000256" key="1">
    <source>
        <dbReference type="ARBA" id="ARBA00001933"/>
    </source>
</evidence>
<dbReference type="GO" id="GO:0030170">
    <property type="term" value="F:pyridoxal phosphate binding"/>
    <property type="evidence" value="ECO:0007669"/>
    <property type="project" value="InterPro"/>
</dbReference>
<dbReference type="PROSITE" id="PS00600">
    <property type="entry name" value="AA_TRANSFER_CLASS_3"/>
    <property type="match status" value="1"/>
</dbReference>
<dbReference type="RefSeq" id="WP_043708661.1">
    <property type="nucleotide sequence ID" value="NZ_JALOCT010000002.1"/>
</dbReference>
<dbReference type="GO" id="GO:0042802">
    <property type="term" value="F:identical protein binding"/>
    <property type="evidence" value="ECO:0007669"/>
    <property type="project" value="TreeGrafter"/>
</dbReference>
<dbReference type="InterPro" id="IPR005814">
    <property type="entry name" value="Aminotrans_3"/>
</dbReference>
<dbReference type="AlphaFoldDB" id="A0A0D1LRA5"/>
<dbReference type="EMBL" id="JWHU01000001">
    <property type="protein sequence ID" value="KIU22575.1"/>
    <property type="molecule type" value="Genomic_DNA"/>
</dbReference>
<dbReference type="FunFam" id="3.40.640.10:FF:000004">
    <property type="entry name" value="Acetylornithine aminotransferase"/>
    <property type="match status" value="1"/>
</dbReference>
<dbReference type="InterPro" id="IPR050103">
    <property type="entry name" value="Class-III_PLP-dep_AT"/>
</dbReference>
<dbReference type="InterPro" id="IPR049704">
    <property type="entry name" value="Aminotrans_3_PPA_site"/>
</dbReference>
<dbReference type="CDD" id="cd00610">
    <property type="entry name" value="OAT_like"/>
    <property type="match status" value="1"/>
</dbReference>
<dbReference type="Gene3D" id="3.90.1150.10">
    <property type="entry name" value="Aspartate Aminotransferase, domain 1"/>
    <property type="match status" value="1"/>
</dbReference>
<dbReference type="GO" id="GO:0003992">
    <property type="term" value="F:N2-acetyl-L-ornithine:2-oxoglutarate 5-aminotransferase activity"/>
    <property type="evidence" value="ECO:0007669"/>
    <property type="project" value="UniProtKB-EC"/>
</dbReference>
<keyword evidence="2 6" id="KW-0032">Aminotransferase</keyword>
<dbReference type="EC" id="2.6.1.11" evidence="6"/>
<dbReference type="PATRIC" id="fig|137591.25.peg.77"/>
<evidence type="ECO:0000313" key="7">
    <source>
        <dbReference type="Proteomes" id="UP000032287"/>
    </source>
</evidence>
<accession>A0A0D1LRA5</accession>